<feature type="domain" description="Imm-5-like" evidence="1">
    <location>
        <begin position="15"/>
        <end position="136"/>
    </location>
</feature>
<dbReference type="InterPro" id="IPR048667">
    <property type="entry name" value="Imm5-like"/>
</dbReference>
<organism evidence="2 3">
    <name type="scientific">Methanobacterium lacus (strain AL-21)</name>
    <dbReference type="NCBI Taxonomy" id="877455"/>
    <lineage>
        <taxon>Archaea</taxon>
        <taxon>Methanobacteriati</taxon>
        <taxon>Methanobacteriota</taxon>
        <taxon>Methanomada group</taxon>
        <taxon>Methanobacteria</taxon>
        <taxon>Methanobacteriales</taxon>
        <taxon>Methanobacteriaceae</taxon>
        <taxon>Methanobacterium</taxon>
    </lineage>
</organism>
<name>F0T8K0_METLA</name>
<protein>
    <recommendedName>
        <fullName evidence="1">Imm-5-like domain-containing protein</fullName>
    </recommendedName>
</protein>
<dbReference type="EMBL" id="CP002551">
    <property type="protein sequence ID" value="ADZ09751.1"/>
    <property type="molecule type" value="Genomic_DNA"/>
</dbReference>
<accession>F0T8K0</accession>
<dbReference type="OrthoDB" id="383352at2157"/>
<evidence type="ECO:0000313" key="3">
    <source>
        <dbReference type="Proteomes" id="UP000007490"/>
    </source>
</evidence>
<gene>
    <name evidence="2" type="ordered locus">Metbo_1521</name>
</gene>
<reference evidence="2 3" key="2">
    <citation type="journal article" date="2014" name="Int. J. Syst. Evol. Microbiol.">
        <title>Methanobacterium paludis sp. nov. and a novel strain of Methanobacterium lacus isolated from northern peatlands.</title>
        <authorList>
            <person name="Cadillo-Quiroz H."/>
            <person name="Brauer S.L."/>
            <person name="Goodson N."/>
            <person name="Yavitt J.B."/>
            <person name="Zinder S.H."/>
        </authorList>
    </citation>
    <scope>NUCLEOTIDE SEQUENCE [LARGE SCALE GENOMIC DNA]</scope>
    <source>
        <strain evidence="2 3">AL-21</strain>
    </source>
</reference>
<dbReference type="AlphaFoldDB" id="F0T8K0"/>
<dbReference type="STRING" id="877455.Metbo_1521"/>
<dbReference type="GeneID" id="10277972"/>
<dbReference type="KEGG" id="mel:Metbo_1521"/>
<dbReference type="Proteomes" id="UP000007490">
    <property type="component" value="Chromosome"/>
</dbReference>
<evidence type="ECO:0000259" key="1">
    <source>
        <dbReference type="Pfam" id="PF21805"/>
    </source>
</evidence>
<reference evidence="3" key="1">
    <citation type="submission" date="2011-02" db="EMBL/GenBank/DDBJ databases">
        <title>Complete sequence of Methanobacterium sp. AL-21.</title>
        <authorList>
            <consortium name="US DOE Joint Genome Institute"/>
            <person name="Lucas S."/>
            <person name="Copeland A."/>
            <person name="Lapidus A."/>
            <person name="Cheng J.-F."/>
            <person name="Goodwin L."/>
            <person name="Pitluck S."/>
            <person name="Chertkov O."/>
            <person name="Detter J.C."/>
            <person name="Han C."/>
            <person name="Tapia R."/>
            <person name="Land M."/>
            <person name="Hauser L."/>
            <person name="Kyrpides N."/>
            <person name="Ivanova N."/>
            <person name="Mikhailova N."/>
            <person name="Pagani I."/>
            <person name="Cadillo-Quiroz H."/>
            <person name="Imachi H."/>
            <person name="Zinder S."/>
            <person name="Liu W."/>
            <person name="Woyke T."/>
        </authorList>
    </citation>
    <scope>NUCLEOTIDE SEQUENCE [LARGE SCALE GENOMIC DNA]</scope>
    <source>
        <strain evidence="3">AL-21</strain>
    </source>
</reference>
<dbReference type="RefSeq" id="WP_013645102.1">
    <property type="nucleotide sequence ID" value="NC_015216.1"/>
</dbReference>
<proteinExistence type="predicted"/>
<dbReference type="Pfam" id="PF21805">
    <property type="entry name" value="Imm5_like"/>
    <property type="match status" value="1"/>
</dbReference>
<dbReference type="HOGENOM" id="CLU_110620_1_0_2"/>
<dbReference type="eggNOG" id="arCOG09456">
    <property type="taxonomic scope" value="Archaea"/>
</dbReference>
<evidence type="ECO:0000313" key="2">
    <source>
        <dbReference type="EMBL" id="ADZ09751.1"/>
    </source>
</evidence>
<sequence length="154" mass="17281">MRDKRFVSQHRGGPLTREQHFQLIQWACEVAQHVLYLYGETTNPRLLNALKVANDWKEGKASVGDARYASVDAIKVANEASNTVQTMVARSVGHAVATAHMADHSIVAAWYALKAVKIADKSVDNERIWQNNQLPPKIKELVLSARMDSKFEKI</sequence>
<keyword evidence="3" id="KW-1185">Reference proteome</keyword>